<dbReference type="EMBL" id="MGDZ01000045">
    <property type="protein sequence ID" value="OGL73002.1"/>
    <property type="molecule type" value="Genomic_DNA"/>
</dbReference>
<name>A0A1F7U431_9BACT</name>
<sequence length="68" mass="8191">MKNVNYNLIKMLHNTLDDEWRIHKFYIKDAKSGCKECAKIMERICMDLERHLRMLTKELQSHAKKGLK</sequence>
<evidence type="ECO:0008006" key="3">
    <source>
        <dbReference type="Google" id="ProtNLM"/>
    </source>
</evidence>
<dbReference type="STRING" id="1802391.A3D72_00365"/>
<accession>A0A1F7U431</accession>
<comment type="caution">
    <text evidence="1">The sequence shown here is derived from an EMBL/GenBank/DDBJ whole genome shotgun (WGS) entry which is preliminary data.</text>
</comment>
<evidence type="ECO:0000313" key="1">
    <source>
        <dbReference type="EMBL" id="OGL73002.1"/>
    </source>
</evidence>
<evidence type="ECO:0000313" key="2">
    <source>
        <dbReference type="Proteomes" id="UP000176303"/>
    </source>
</evidence>
<proteinExistence type="predicted"/>
<dbReference type="Proteomes" id="UP000176303">
    <property type="component" value="Unassembled WGS sequence"/>
</dbReference>
<organism evidence="1 2">
    <name type="scientific">Candidatus Uhrbacteria bacterium RIFCSPHIGHO2_02_FULL_57_19</name>
    <dbReference type="NCBI Taxonomy" id="1802391"/>
    <lineage>
        <taxon>Bacteria</taxon>
        <taxon>Candidatus Uhriibacteriota</taxon>
    </lineage>
</organism>
<gene>
    <name evidence="1" type="ORF">A3D72_00365</name>
</gene>
<protein>
    <recommendedName>
        <fullName evidence="3">Ferritin/DPS protein domain-containing protein</fullName>
    </recommendedName>
</protein>
<reference evidence="1 2" key="1">
    <citation type="journal article" date="2016" name="Nat. Commun.">
        <title>Thousands of microbial genomes shed light on interconnected biogeochemical processes in an aquifer system.</title>
        <authorList>
            <person name="Anantharaman K."/>
            <person name="Brown C.T."/>
            <person name="Hug L.A."/>
            <person name="Sharon I."/>
            <person name="Castelle C.J."/>
            <person name="Probst A.J."/>
            <person name="Thomas B.C."/>
            <person name="Singh A."/>
            <person name="Wilkins M.J."/>
            <person name="Karaoz U."/>
            <person name="Brodie E.L."/>
            <person name="Williams K.H."/>
            <person name="Hubbard S.S."/>
            <person name="Banfield J.F."/>
        </authorList>
    </citation>
    <scope>NUCLEOTIDE SEQUENCE [LARGE SCALE GENOMIC DNA]</scope>
</reference>
<dbReference type="AlphaFoldDB" id="A0A1F7U431"/>